<keyword evidence="4 8" id="KW-0479">Metal-binding</keyword>
<keyword evidence="6 8" id="KW-0408">Iron</keyword>
<dbReference type="GO" id="GO:0016705">
    <property type="term" value="F:oxidoreductase activity, acting on paired donors, with incorporation or reduction of molecular oxygen"/>
    <property type="evidence" value="ECO:0007669"/>
    <property type="project" value="InterPro"/>
</dbReference>
<evidence type="ECO:0000313" key="11">
    <source>
        <dbReference type="Proteomes" id="UP000001056"/>
    </source>
</evidence>
<dbReference type="eggNOG" id="KOG0158">
    <property type="taxonomic scope" value="Eukaryota"/>
</dbReference>
<keyword evidence="11" id="KW-1185">Reference proteome</keyword>
<keyword evidence="3 8" id="KW-0349">Heme</keyword>
<dbReference type="OMA" id="IEWFERT"/>
<evidence type="ECO:0000256" key="4">
    <source>
        <dbReference type="ARBA" id="ARBA00022723"/>
    </source>
</evidence>
<organism evidence="10 11">
    <name type="scientific">Chaetomium globosum (strain ATCC 6205 / CBS 148.51 / DSM 1962 / NBRC 6347 / NRRL 1970)</name>
    <name type="common">Soil fungus</name>
    <dbReference type="NCBI Taxonomy" id="306901"/>
    <lineage>
        <taxon>Eukaryota</taxon>
        <taxon>Fungi</taxon>
        <taxon>Dikarya</taxon>
        <taxon>Ascomycota</taxon>
        <taxon>Pezizomycotina</taxon>
        <taxon>Sordariomycetes</taxon>
        <taxon>Sordariomycetidae</taxon>
        <taxon>Sordariales</taxon>
        <taxon>Chaetomiaceae</taxon>
        <taxon>Chaetomium</taxon>
    </lineage>
</organism>
<evidence type="ECO:0008006" key="12">
    <source>
        <dbReference type="Google" id="ProtNLM"/>
    </source>
</evidence>
<dbReference type="GO" id="GO:0005506">
    <property type="term" value="F:iron ion binding"/>
    <property type="evidence" value="ECO:0007669"/>
    <property type="project" value="InterPro"/>
</dbReference>
<dbReference type="Proteomes" id="UP000001056">
    <property type="component" value="Unassembled WGS sequence"/>
</dbReference>
<dbReference type="InParanoid" id="Q2GRL2"/>
<protein>
    <recommendedName>
        <fullName evidence="12">Cytochrome P450 monooxygenase</fullName>
    </recommendedName>
</protein>
<dbReference type="HOGENOM" id="CLU_022195_0_3_1"/>
<dbReference type="EMBL" id="CH408034">
    <property type="protein sequence ID" value="EAQ85378.1"/>
    <property type="molecule type" value="Genomic_DNA"/>
</dbReference>
<sequence length="522" mass="59525">MMAQPSSFPGVASFEGLRAWVDDPTTIPVPAPYFLAAAFALAAIFLFLGQKSASNIPHLNPRKLLEVTDIRSKKEFLFGSRSMLSDWFRDHPDKPARVIGDAGEVTILPPHLTNEIRNDPRLSFSRWVFKVRPDPALVRSGFREGSRESHIVQDVIVKDLTKYLNKVTEPLAEETTLAVEEQYPASNGQAPLRETLLRVVSRVSSRVFLGEELCRNQDWLRVTREYTVDGFRAADELRLWPAPLRYLVHWFMPSCARARADVREARRVLNGVISKRRARKQRGEKVEFDDAIEWFEREAKGRAYDPVVVQLTLSFAAIHTTTDLITQVMTDLCRNPEIIDELRQEMVQALSEGGWKKTSLYNMKLLDSVIKESLRIKPTGIVSLRRMTSEPMHFSDGTFVPANATIAVTAQNMWNPTIYPNPQQWDGRRFLRMRETAGQENAAQLVTTSPEHLGFGHGKHACPGRFFASNEAKVVLVHLLLKYDWRLPEGAPTPRVLHYAFSLRADPTVRLEYRRRTPEIEI</sequence>
<keyword evidence="7 9" id="KW-0503">Monooxygenase</keyword>
<dbReference type="InterPro" id="IPR017972">
    <property type="entry name" value="Cyt_P450_CS"/>
</dbReference>
<dbReference type="Gene3D" id="1.10.630.10">
    <property type="entry name" value="Cytochrome P450"/>
    <property type="match status" value="1"/>
</dbReference>
<dbReference type="PANTHER" id="PTHR46206">
    <property type="entry name" value="CYTOCHROME P450"/>
    <property type="match status" value="1"/>
</dbReference>
<evidence type="ECO:0000256" key="9">
    <source>
        <dbReference type="RuleBase" id="RU000461"/>
    </source>
</evidence>
<evidence type="ECO:0000256" key="1">
    <source>
        <dbReference type="ARBA" id="ARBA00001971"/>
    </source>
</evidence>
<evidence type="ECO:0000256" key="7">
    <source>
        <dbReference type="ARBA" id="ARBA00023033"/>
    </source>
</evidence>
<dbReference type="GO" id="GO:0020037">
    <property type="term" value="F:heme binding"/>
    <property type="evidence" value="ECO:0007669"/>
    <property type="project" value="InterPro"/>
</dbReference>
<dbReference type="OrthoDB" id="1844152at2759"/>
<name>Q2GRL2_CHAGB</name>
<feature type="binding site" description="axial binding residue" evidence="8">
    <location>
        <position position="462"/>
    </location>
    <ligand>
        <name>heme</name>
        <dbReference type="ChEBI" id="CHEBI:30413"/>
    </ligand>
    <ligandPart>
        <name>Fe</name>
        <dbReference type="ChEBI" id="CHEBI:18248"/>
    </ligandPart>
</feature>
<evidence type="ECO:0000256" key="6">
    <source>
        <dbReference type="ARBA" id="ARBA00023004"/>
    </source>
</evidence>
<proteinExistence type="inferred from homology"/>
<dbReference type="STRING" id="306901.Q2GRL2"/>
<dbReference type="PROSITE" id="PS00086">
    <property type="entry name" value="CYTOCHROME_P450"/>
    <property type="match status" value="1"/>
</dbReference>
<keyword evidence="5 9" id="KW-0560">Oxidoreductase</keyword>
<dbReference type="CDD" id="cd11041">
    <property type="entry name" value="CYP503A1-like"/>
    <property type="match status" value="1"/>
</dbReference>
<dbReference type="PANTHER" id="PTHR46206:SF2">
    <property type="entry name" value="CYTOCHROME P450 MONOOXYGENASE AUSG-RELATED"/>
    <property type="match status" value="1"/>
</dbReference>
<dbReference type="AlphaFoldDB" id="Q2GRL2"/>
<dbReference type="InterPro" id="IPR002403">
    <property type="entry name" value="Cyt_P450_E_grp-IV"/>
</dbReference>
<evidence type="ECO:0000256" key="8">
    <source>
        <dbReference type="PIRSR" id="PIRSR602403-1"/>
    </source>
</evidence>
<dbReference type="SUPFAM" id="SSF48264">
    <property type="entry name" value="Cytochrome P450"/>
    <property type="match status" value="1"/>
</dbReference>
<dbReference type="VEuPathDB" id="FungiDB:CHGG_09392"/>
<gene>
    <name evidence="10" type="ORF">CHGG_09392</name>
</gene>
<dbReference type="PRINTS" id="PR00465">
    <property type="entry name" value="EP450IV"/>
</dbReference>
<evidence type="ECO:0000313" key="10">
    <source>
        <dbReference type="EMBL" id="EAQ85378.1"/>
    </source>
</evidence>
<dbReference type="InterPro" id="IPR001128">
    <property type="entry name" value="Cyt_P450"/>
</dbReference>
<dbReference type="RefSeq" id="XP_001227319.1">
    <property type="nucleotide sequence ID" value="XM_001227318.1"/>
</dbReference>
<evidence type="ECO:0000256" key="2">
    <source>
        <dbReference type="ARBA" id="ARBA00010617"/>
    </source>
</evidence>
<dbReference type="GeneID" id="4394963"/>
<comment type="similarity">
    <text evidence="2 9">Belongs to the cytochrome P450 family.</text>
</comment>
<dbReference type="Pfam" id="PF00067">
    <property type="entry name" value="p450"/>
    <property type="match status" value="1"/>
</dbReference>
<evidence type="ECO:0000256" key="5">
    <source>
        <dbReference type="ARBA" id="ARBA00023002"/>
    </source>
</evidence>
<dbReference type="GO" id="GO:0004497">
    <property type="term" value="F:monooxygenase activity"/>
    <property type="evidence" value="ECO:0007669"/>
    <property type="project" value="UniProtKB-KW"/>
</dbReference>
<comment type="cofactor">
    <cofactor evidence="1 8">
        <name>heme</name>
        <dbReference type="ChEBI" id="CHEBI:30413"/>
    </cofactor>
</comment>
<evidence type="ECO:0000256" key="3">
    <source>
        <dbReference type="ARBA" id="ARBA00022617"/>
    </source>
</evidence>
<accession>Q2GRL2</accession>
<dbReference type="InterPro" id="IPR036396">
    <property type="entry name" value="Cyt_P450_sf"/>
</dbReference>
<reference evidence="11" key="1">
    <citation type="journal article" date="2015" name="Genome Announc.">
        <title>Draft genome sequence of the cellulolytic fungus Chaetomium globosum.</title>
        <authorList>
            <person name="Cuomo C.A."/>
            <person name="Untereiner W.A."/>
            <person name="Ma L.-J."/>
            <person name="Grabherr M."/>
            <person name="Birren B.W."/>
        </authorList>
    </citation>
    <scope>NUCLEOTIDE SEQUENCE [LARGE SCALE GENOMIC DNA]</scope>
    <source>
        <strain evidence="11">ATCC 6205 / CBS 148.51 / DSM 1962 / NBRC 6347 / NRRL 1970</strain>
    </source>
</reference>